<gene>
    <name evidence="1" type="ORF">AWM75_00810</name>
</gene>
<proteinExistence type="predicted"/>
<dbReference type="AlphaFoldDB" id="A0A0X8FJY1"/>
<dbReference type="KEGG" id="auh:AWM75_00810"/>
<reference evidence="2" key="2">
    <citation type="submission" date="2016-01" db="EMBL/GenBank/DDBJ databases">
        <title>Six Aerococcus type strain genome sequencing and assembly using PacBio and Illumina Hiseq.</title>
        <authorList>
            <person name="Carkaci D."/>
            <person name="Dargis R."/>
            <person name="Nielsen X.C."/>
            <person name="Skovgaard O."/>
            <person name="Fuursted K."/>
            <person name="Christensen J.J."/>
        </authorList>
    </citation>
    <scope>NUCLEOTIDE SEQUENCE [LARGE SCALE GENOMIC DNA]</scope>
    <source>
        <strain evidence="2">CCUG42038B</strain>
    </source>
</reference>
<name>A0A0X8FJY1_9LACT</name>
<accession>A0A0X8FJY1</accession>
<evidence type="ECO:0000313" key="1">
    <source>
        <dbReference type="EMBL" id="AMB98622.1"/>
    </source>
</evidence>
<dbReference type="EMBL" id="CP014163">
    <property type="protein sequence ID" value="AMB98622.1"/>
    <property type="molecule type" value="Genomic_DNA"/>
</dbReference>
<dbReference type="OrthoDB" id="2136382at2"/>
<organism evidence="1 2">
    <name type="scientific">Aerococcus urinaehominis</name>
    <dbReference type="NCBI Taxonomy" id="128944"/>
    <lineage>
        <taxon>Bacteria</taxon>
        <taxon>Bacillati</taxon>
        <taxon>Bacillota</taxon>
        <taxon>Bacilli</taxon>
        <taxon>Lactobacillales</taxon>
        <taxon>Aerococcaceae</taxon>
        <taxon>Aerococcus</taxon>
    </lineage>
</organism>
<dbReference type="RefSeq" id="WP_067977281.1">
    <property type="nucleotide sequence ID" value="NZ_CP014163.1"/>
</dbReference>
<keyword evidence="2" id="KW-1185">Reference proteome</keyword>
<evidence type="ECO:0000313" key="2">
    <source>
        <dbReference type="Proteomes" id="UP000062260"/>
    </source>
</evidence>
<dbReference type="Proteomes" id="UP000062260">
    <property type="component" value="Chromosome"/>
</dbReference>
<sequence>MLLDALPTDHHFIDLATGRLPLNKEIMQQLLVGIVSDQTILRSQCIDRKFFTSQSYFEYYCGFLNQLATLAGKYGLTSMNQDKLNFIGMNIHNYCFTKIEIRDLFADVNPTFMEDLKEVIAQINVDFIKDLEALLTEYMNRTQIPLANQAEALEYLLFLTLANWPNIAYELGKSREHVRVLVYTGNHGLDIKVRAALYNNVQGFVDIEVIDHTLDWTKSDQLPHDIFILSEQLPFVTGKPCYIFTAFNDLDMMRWVYQQAENLIQTKVK</sequence>
<reference evidence="1 2" key="1">
    <citation type="journal article" date="2016" name="Genome Announc.">
        <title>Complete Genome Sequences of Aerococcus christensenii CCUG 28831T, Aerococcus sanguinicola CCUG 43001T, Aerococcus urinae CCUG 36881T, Aerococcus urinaeequi CCUG 28094T, Aerococcus urinaehominis CCUG 42038 BT, and Aerococcus viridans CCUG 4311T.</title>
        <authorList>
            <person name="Carkaci D."/>
            <person name="Dargis R."/>
            <person name="Nielsen X.C."/>
            <person name="Skovgaard O."/>
            <person name="Fuursted K."/>
            <person name="Christensen J.J."/>
        </authorList>
    </citation>
    <scope>NUCLEOTIDE SEQUENCE [LARGE SCALE GENOMIC DNA]</scope>
    <source>
        <strain evidence="1 2">CCUG42038B</strain>
    </source>
</reference>
<protein>
    <submittedName>
        <fullName evidence="1">Uncharacterized protein</fullName>
    </submittedName>
</protein>